<accession>A0A899FVJ2</accession>
<dbReference type="AlphaFoldDB" id="A0A899FVJ2"/>
<keyword evidence="7" id="KW-0809">Transit peptide</keyword>
<evidence type="ECO:0000259" key="12">
    <source>
        <dbReference type="Pfam" id="PF01571"/>
    </source>
</evidence>
<dbReference type="InterPro" id="IPR013977">
    <property type="entry name" value="GcvT_C"/>
</dbReference>
<name>A0A899FVJ2_9ASCO</name>
<evidence type="ECO:0000256" key="3">
    <source>
        <dbReference type="ARBA" id="ARBA00011690"/>
    </source>
</evidence>
<dbReference type="FunFam" id="4.10.1250.10:FF:000002">
    <property type="entry name" value="Aminomethyltransferase"/>
    <property type="match status" value="1"/>
</dbReference>
<dbReference type="Pfam" id="PF08669">
    <property type="entry name" value="GCV_T_C"/>
    <property type="match status" value="1"/>
</dbReference>
<evidence type="ECO:0000256" key="7">
    <source>
        <dbReference type="ARBA" id="ARBA00022946"/>
    </source>
</evidence>
<dbReference type="EMBL" id="CP054533">
    <property type="protein sequence ID" value="QSL64315.1"/>
    <property type="molecule type" value="Genomic_DNA"/>
</dbReference>
<evidence type="ECO:0000256" key="5">
    <source>
        <dbReference type="ARBA" id="ARBA00022576"/>
    </source>
</evidence>
<evidence type="ECO:0000256" key="6">
    <source>
        <dbReference type="ARBA" id="ARBA00022679"/>
    </source>
</evidence>
<proteinExistence type="inferred from homology"/>
<evidence type="ECO:0000256" key="1">
    <source>
        <dbReference type="ARBA" id="ARBA00004173"/>
    </source>
</evidence>
<dbReference type="NCBIfam" id="NF001567">
    <property type="entry name" value="PRK00389.1"/>
    <property type="match status" value="1"/>
</dbReference>
<evidence type="ECO:0000256" key="8">
    <source>
        <dbReference type="ARBA" id="ARBA00023128"/>
    </source>
</evidence>
<reference evidence="14" key="1">
    <citation type="submission" date="2020-06" db="EMBL/GenBank/DDBJ databases">
        <title>Genomes of multiple members of Pneumocystis genus reveal paths to human pathogen Pneumocystis jirovecii.</title>
        <authorList>
            <person name="Cisse O.H."/>
            <person name="Ma L."/>
            <person name="Dekker J."/>
            <person name="Khil P."/>
            <person name="Jo J."/>
            <person name="Brenchley J."/>
            <person name="Blair R."/>
            <person name="Pahar B."/>
            <person name="Chabe M."/>
            <person name="Van Rompay K.A."/>
            <person name="Keesler R."/>
            <person name="Sukura A."/>
            <person name="Hirsch V."/>
            <person name="Kutty G."/>
            <person name="Liu Y."/>
            <person name="Peng L."/>
            <person name="Chen J."/>
            <person name="Song J."/>
            <person name="Weissenbacher-Lang C."/>
            <person name="Xu J."/>
            <person name="Upham N.S."/>
            <person name="Stajich J.E."/>
            <person name="Cuomo C.A."/>
            <person name="Cushion M.T."/>
            <person name="Kovacs J.A."/>
        </authorList>
    </citation>
    <scope>NUCLEOTIDE SEQUENCE</scope>
    <source>
        <strain evidence="14">2A</strain>
    </source>
</reference>
<dbReference type="FunFam" id="3.30.70.1400:FF:000001">
    <property type="entry name" value="Aminomethyltransferase"/>
    <property type="match status" value="1"/>
</dbReference>
<dbReference type="GO" id="GO:0004047">
    <property type="term" value="F:aminomethyltransferase activity"/>
    <property type="evidence" value="ECO:0007669"/>
    <property type="project" value="UniProtKB-EC"/>
</dbReference>
<feature type="domain" description="Aminomethyltransferase C-terminal" evidence="13">
    <location>
        <begin position="313"/>
        <end position="373"/>
    </location>
</feature>
<dbReference type="NCBIfam" id="TIGR00528">
    <property type="entry name" value="gcvT"/>
    <property type="match status" value="1"/>
</dbReference>
<evidence type="ECO:0000256" key="2">
    <source>
        <dbReference type="ARBA" id="ARBA00008609"/>
    </source>
</evidence>
<dbReference type="Gene3D" id="4.10.1250.10">
    <property type="entry name" value="Aminomethyltransferase fragment"/>
    <property type="match status" value="1"/>
</dbReference>
<protein>
    <recommendedName>
        <fullName evidence="4">aminomethyltransferase</fullName>
        <ecNumber evidence="4">2.1.2.10</ecNumber>
    </recommendedName>
    <alternativeName>
        <fullName evidence="9">Glycine cleavage system T protein</fullName>
    </alternativeName>
</protein>
<dbReference type="Gene3D" id="3.30.1360.120">
    <property type="entry name" value="Probable tRNA modification gtpase trme, domain 1"/>
    <property type="match status" value="1"/>
</dbReference>
<dbReference type="GO" id="GO:0008483">
    <property type="term" value="F:transaminase activity"/>
    <property type="evidence" value="ECO:0007669"/>
    <property type="project" value="UniProtKB-KW"/>
</dbReference>
<dbReference type="EC" id="2.1.2.10" evidence="4"/>
<keyword evidence="8" id="KW-0496">Mitochondrion</keyword>
<evidence type="ECO:0000313" key="14">
    <source>
        <dbReference type="EMBL" id="QSL64315.1"/>
    </source>
</evidence>
<dbReference type="Gene3D" id="3.30.70.1400">
    <property type="entry name" value="Aminomethyltransferase beta-barrel domains"/>
    <property type="match status" value="1"/>
</dbReference>
<dbReference type="GO" id="GO:0006546">
    <property type="term" value="P:glycine catabolic process"/>
    <property type="evidence" value="ECO:0007669"/>
    <property type="project" value="InterPro"/>
</dbReference>
<comment type="similarity">
    <text evidence="2">Belongs to the GcvT family.</text>
</comment>
<evidence type="ECO:0000259" key="13">
    <source>
        <dbReference type="Pfam" id="PF08669"/>
    </source>
</evidence>
<dbReference type="Pfam" id="PF08202">
    <property type="entry name" value="MIS13"/>
    <property type="match status" value="1"/>
</dbReference>
<dbReference type="GO" id="GO:0051301">
    <property type="term" value="P:cell division"/>
    <property type="evidence" value="ECO:0007669"/>
    <property type="project" value="InterPro"/>
</dbReference>
<sequence>MYFQRAFYPLKLGRSSKCLFPRFYTFSTPGLLKTPFYDFHVERGGQMVPFAGYLMPVRYTDQSILESHNHVRSKAGVFDFQLNVSGPSSVSFLESLTPSDINELPLYSSLLSTLLNSNGGIEDDLMIYRHDKDQFYLVTNAATREKNKAYFKKHLDLSGDSNVRIEELKDRSLLALQGPLSADILQEHTDTDLSNIKFGKCLFIKLAGSDVHISRTGYTGEDGFEISIPIENSVSILKKLLATTEELKLAGLGARDSLRLEAGMCLYGTDIDHTVTPVEASLSWIIGKRRRAEGGFLGDKRILQQLQEGIEQRRIGLIVKEAPARNGAVIFNIDGTEAIGRITSGCPSPSLQKNIAMGYIKTGHHKKDTDVKVNGVFNAEGPCKALQDVRCLKTTIHEEDSGFQFVRIRKPEMQESYKDTSTHSSIHMMDSFIKLPTCDTPIIEKNRDLRQRRRSSLGLRGKRASSIMANGSIALPHPSISHESFFKHISEDLPEPVRMKQLLIWCAKRALDEQKMSGSRKDSQAASLARTIEEEILSDLIENKLSPSWYNRKEEDILIKPKPHPRNIENQKKIKEFEEKLSRLKEEINTWNKLEASFLSCKNNRSFENPQEIASETAVNGISFSSEDIKLDCPIDHSELLEWLKSEKGNLEFKVDRLYHSLHVIDSFTQTSNRYATQLLSNVAKAIQEREKQAQLNSGTSDINIKDVLREITRRDE</sequence>
<dbReference type="InterPro" id="IPR013218">
    <property type="entry name" value="Dsn1/Mis13"/>
</dbReference>
<dbReference type="PANTHER" id="PTHR43757:SF2">
    <property type="entry name" value="AMINOMETHYLTRANSFERASE, MITOCHONDRIAL"/>
    <property type="match status" value="1"/>
</dbReference>
<dbReference type="GO" id="GO:0007059">
    <property type="term" value="P:chromosome segregation"/>
    <property type="evidence" value="ECO:0007669"/>
    <property type="project" value="InterPro"/>
</dbReference>
<dbReference type="Gene3D" id="2.40.30.110">
    <property type="entry name" value="Aminomethyltransferase beta-barrel domains"/>
    <property type="match status" value="1"/>
</dbReference>
<organism evidence="14 15">
    <name type="scientific">Pneumocystis wakefieldiae</name>
    <dbReference type="NCBI Taxonomy" id="38082"/>
    <lineage>
        <taxon>Eukaryota</taxon>
        <taxon>Fungi</taxon>
        <taxon>Dikarya</taxon>
        <taxon>Ascomycota</taxon>
        <taxon>Taphrinomycotina</taxon>
        <taxon>Pneumocystomycetes</taxon>
        <taxon>Pneumocystaceae</taxon>
        <taxon>Pneumocystis</taxon>
    </lineage>
</organism>
<keyword evidence="6" id="KW-0808">Transferase</keyword>
<evidence type="ECO:0000256" key="9">
    <source>
        <dbReference type="ARBA" id="ARBA00031395"/>
    </source>
</evidence>
<comment type="catalytic activity">
    <reaction evidence="10">
        <text>N(6)-[(R)-S(8)-aminomethyldihydrolipoyl]-L-lysyl-[protein] + (6S)-5,6,7,8-tetrahydrofolate = N(6)-[(R)-dihydrolipoyl]-L-lysyl-[protein] + (6R)-5,10-methylene-5,6,7,8-tetrahydrofolate + NH4(+)</text>
        <dbReference type="Rhea" id="RHEA:16945"/>
        <dbReference type="Rhea" id="RHEA-COMP:10475"/>
        <dbReference type="Rhea" id="RHEA-COMP:10492"/>
        <dbReference type="ChEBI" id="CHEBI:15636"/>
        <dbReference type="ChEBI" id="CHEBI:28938"/>
        <dbReference type="ChEBI" id="CHEBI:57453"/>
        <dbReference type="ChEBI" id="CHEBI:83100"/>
        <dbReference type="ChEBI" id="CHEBI:83143"/>
        <dbReference type="EC" id="2.1.2.10"/>
    </reaction>
</comment>
<dbReference type="InterPro" id="IPR027266">
    <property type="entry name" value="TrmE/GcvT-like"/>
</dbReference>
<dbReference type="InterPro" id="IPR006222">
    <property type="entry name" value="GCVT_N"/>
</dbReference>
<keyword evidence="15" id="KW-1185">Reference proteome</keyword>
<comment type="subcellular location">
    <subcellularLocation>
        <location evidence="1">Mitochondrion</location>
    </subcellularLocation>
</comment>
<dbReference type="GO" id="GO:0005960">
    <property type="term" value="C:glycine cleavage complex"/>
    <property type="evidence" value="ECO:0007669"/>
    <property type="project" value="InterPro"/>
</dbReference>
<keyword evidence="11" id="KW-0175">Coiled coil</keyword>
<dbReference type="GO" id="GO:0005739">
    <property type="term" value="C:mitochondrion"/>
    <property type="evidence" value="ECO:0007669"/>
    <property type="project" value="UniProtKB-SubCell"/>
</dbReference>
<feature type="coiled-coil region" evidence="11">
    <location>
        <begin position="567"/>
        <end position="594"/>
    </location>
</feature>
<evidence type="ECO:0000313" key="15">
    <source>
        <dbReference type="Proteomes" id="UP000663699"/>
    </source>
</evidence>
<dbReference type="SUPFAM" id="SSF101790">
    <property type="entry name" value="Aminomethyltransferase beta-barrel domain"/>
    <property type="match status" value="1"/>
</dbReference>
<dbReference type="InterPro" id="IPR006223">
    <property type="entry name" value="GcvT"/>
</dbReference>
<dbReference type="GO" id="GO:0000444">
    <property type="term" value="C:MIS12/MIND type complex"/>
    <property type="evidence" value="ECO:0007669"/>
    <property type="project" value="InterPro"/>
</dbReference>
<evidence type="ECO:0000256" key="10">
    <source>
        <dbReference type="ARBA" id="ARBA00047665"/>
    </source>
</evidence>
<gene>
    <name evidence="14" type="ORF">MERGE_001615</name>
</gene>
<dbReference type="OrthoDB" id="3364649at2759"/>
<dbReference type="PANTHER" id="PTHR43757">
    <property type="entry name" value="AMINOMETHYLTRANSFERASE"/>
    <property type="match status" value="1"/>
</dbReference>
<dbReference type="Proteomes" id="UP000663699">
    <property type="component" value="Chromosome 2"/>
</dbReference>
<feature type="domain" description="GCVT N-terminal" evidence="12">
    <location>
        <begin position="36"/>
        <end position="288"/>
    </location>
</feature>
<evidence type="ECO:0000256" key="4">
    <source>
        <dbReference type="ARBA" id="ARBA00012616"/>
    </source>
</evidence>
<dbReference type="Pfam" id="PF01571">
    <property type="entry name" value="GCV_T"/>
    <property type="match status" value="1"/>
</dbReference>
<dbReference type="SUPFAM" id="SSF103025">
    <property type="entry name" value="Folate-binding domain"/>
    <property type="match status" value="1"/>
</dbReference>
<evidence type="ECO:0000256" key="11">
    <source>
        <dbReference type="SAM" id="Coils"/>
    </source>
</evidence>
<keyword evidence="5" id="KW-0032">Aminotransferase</keyword>
<dbReference type="InterPro" id="IPR028896">
    <property type="entry name" value="GcvT/YgfZ/DmdA"/>
</dbReference>
<dbReference type="InterPro" id="IPR029043">
    <property type="entry name" value="GcvT/YgfZ_C"/>
</dbReference>
<comment type="subunit">
    <text evidence="3">The glycine cleavage system is composed of four proteins: P, T, L and H.</text>
</comment>